<protein>
    <submittedName>
        <fullName evidence="3">Mannose-1-phosphate guanylyltransferase 2</fullName>
    </submittedName>
</protein>
<evidence type="ECO:0000313" key="4">
    <source>
        <dbReference type="Proteomes" id="UP000645462"/>
    </source>
</evidence>
<evidence type="ECO:0000259" key="2">
    <source>
        <dbReference type="Pfam" id="PF22640"/>
    </source>
</evidence>
<proteinExistence type="predicted"/>
<dbReference type="CDD" id="cd02509">
    <property type="entry name" value="GDP-M1P_Guanylyltransferase"/>
    <property type="match status" value="1"/>
</dbReference>
<keyword evidence="4" id="KW-1185">Reference proteome</keyword>
<name>A0ABQ1KY38_9RHOB</name>
<dbReference type="SUPFAM" id="SSF53448">
    <property type="entry name" value="Nucleotide-diphospho-sugar transferases"/>
    <property type="match status" value="1"/>
</dbReference>
<keyword evidence="3" id="KW-0548">Nucleotidyltransferase</keyword>
<dbReference type="PANTHER" id="PTHR46390">
    <property type="entry name" value="MANNOSE-1-PHOSPHATE GUANYLYLTRANSFERASE"/>
    <property type="match status" value="1"/>
</dbReference>
<dbReference type="RefSeq" id="WP_268236126.1">
    <property type="nucleotide sequence ID" value="NZ_BMFC01000008.1"/>
</dbReference>
<feature type="domain" description="Nucleotidyl transferase" evidence="1">
    <location>
        <begin position="6"/>
        <end position="287"/>
    </location>
</feature>
<dbReference type="InterPro" id="IPR049577">
    <property type="entry name" value="GMPP_N"/>
</dbReference>
<comment type="caution">
    <text evidence="3">The sequence shown here is derived from an EMBL/GenBank/DDBJ whole genome shotgun (WGS) entry which is preliminary data.</text>
</comment>
<dbReference type="Gene3D" id="2.60.120.10">
    <property type="entry name" value="Jelly Rolls"/>
    <property type="match status" value="1"/>
</dbReference>
<gene>
    <name evidence="3" type="primary">manC2</name>
    <name evidence="3" type="ORF">GCM10011363_29930</name>
</gene>
<dbReference type="InterPro" id="IPR014710">
    <property type="entry name" value="RmlC-like_jellyroll"/>
</dbReference>
<dbReference type="Gene3D" id="3.90.550.10">
    <property type="entry name" value="Spore Coat Polysaccharide Biosynthesis Protein SpsA, Chain A"/>
    <property type="match status" value="1"/>
</dbReference>
<reference evidence="4" key="1">
    <citation type="journal article" date="2019" name="Int. J. Syst. Evol. Microbiol.">
        <title>The Global Catalogue of Microorganisms (GCM) 10K type strain sequencing project: providing services to taxonomists for standard genome sequencing and annotation.</title>
        <authorList>
            <consortium name="The Broad Institute Genomics Platform"/>
            <consortium name="The Broad Institute Genome Sequencing Center for Infectious Disease"/>
            <person name="Wu L."/>
            <person name="Ma J."/>
        </authorList>
    </citation>
    <scope>NUCLEOTIDE SEQUENCE [LARGE SCALE GENOMIC DNA]</scope>
    <source>
        <strain evidence="4">CGMCC 1.12478</strain>
    </source>
</reference>
<accession>A0ABQ1KY38</accession>
<dbReference type="InterPro" id="IPR051161">
    <property type="entry name" value="Mannose-6P_isomerase_type2"/>
</dbReference>
<evidence type="ECO:0000313" key="3">
    <source>
        <dbReference type="EMBL" id="GGC11279.1"/>
    </source>
</evidence>
<dbReference type="GO" id="GO:0016779">
    <property type="term" value="F:nucleotidyltransferase activity"/>
    <property type="evidence" value="ECO:0007669"/>
    <property type="project" value="UniProtKB-KW"/>
</dbReference>
<evidence type="ECO:0000259" key="1">
    <source>
        <dbReference type="Pfam" id="PF00483"/>
    </source>
</evidence>
<dbReference type="InterPro" id="IPR005835">
    <property type="entry name" value="NTP_transferase_dom"/>
</dbReference>
<dbReference type="Proteomes" id="UP000645462">
    <property type="component" value="Unassembled WGS sequence"/>
</dbReference>
<keyword evidence="3" id="KW-0808">Transferase</keyword>
<feature type="domain" description="MannoseP isomerase/GMP-like beta-helix" evidence="2">
    <location>
        <begin position="294"/>
        <end position="348"/>
    </location>
</feature>
<dbReference type="InterPro" id="IPR054566">
    <property type="entry name" value="ManC/GMP-like_b-helix"/>
</dbReference>
<dbReference type="InterPro" id="IPR011051">
    <property type="entry name" value="RmlC_Cupin_sf"/>
</dbReference>
<organism evidence="3 4">
    <name type="scientific">Marivita lacus</name>
    <dbReference type="NCBI Taxonomy" id="1323742"/>
    <lineage>
        <taxon>Bacteria</taxon>
        <taxon>Pseudomonadati</taxon>
        <taxon>Pseudomonadota</taxon>
        <taxon>Alphaproteobacteria</taxon>
        <taxon>Rhodobacterales</taxon>
        <taxon>Roseobacteraceae</taxon>
        <taxon>Marivita</taxon>
    </lineage>
</organism>
<dbReference type="InterPro" id="IPR029044">
    <property type="entry name" value="Nucleotide-diphossugar_trans"/>
</dbReference>
<sequence>MVSIYPLILCGGMGSRLWPMSRIDQPKQFQPTDGPDSLTYFQTTVQRHRGALFHDPIIVTNAAQAELVTQQLSEIQVSGRIIGEPVGRNTGPAVLAAALSILQDDPDAVLLVLPSDHIIVGDLNTTVGTMRAAAAKGQIIVFGIAPLYAETGYGYIIDGGAVAGHDGLHSVARFIEKPPVDVAEDLIHQGTAYWASGISMFRADVISAEFQRLDPQTHAAVSGSVTAAKKTRTGITLNEPEFRQARDEPTERAIFEKTPAIALAMLDVKWDDVGAWSSVYDVNTKCTDGNVTNGDVMTLDTTNSLIRSDGRLVVVIGMDDLILVDTTDALLVTNRKHAQHVKTVVEKLKSGSRAEVVSHPFRKQVWGVIEALATEPGYRLDMILLRPGSTMEINGHGLGSSFLSVVSGQGSYTDERTEEPRDLALGSMLTIDRDTEVSLTNTAKGDMRAFLLSTTTETMQDSFETEEAAPLRRALAHG</sequence>
<dbReference type="Pfam" id="PF22640">
    <property type="entry name" value="ManC_GMP_beta-helix"/>
    <property type="match status" value="1"/>
</dbReference>
<dbReference type="PANTHER" id="PTHR46390:SF1">
    <property type="entry name" value="MANNOSE-1-PHOSPHATE GUANYLYLTRANSFERASE"/>
    <property type="match status" value="1"/>
</dbReference>
<dbReference type="EMBL" id="BMFC01000008">
    <property type="protein sequence ID" value="GGC11279.1"/>
    <property type="molecule type" value="Genomic_DNA"/>
</dbReference>
<dbReference type="SUPFAM" id="SSF51182">
    <property type="entry name" value="RmlC-like cupins"/>
    <property type="match status" value="1"/>
</dbReference>
<dbReference type="Pfam" id="PF00483">
    <property type="entry name" value="NTP_transferase"/>
    <property type="match status" value="1"/>
</dbReference>